<dbReference type="EMBL" id="BQKI01000009">
    <property type="protein sequence ID" value="GJN02050.1"/>
    <property type="molecule type" value="Genomic_DNA"/>
</dbReference>
<sequence>MGDRHHSRRNSEVGYENTPKRWERFRILVGVSDVRRIPTSREIVVGEDIYNIFFKVDKVHRNGNWVDYAESDNQEDGHNFDEDDLMDVGEDKGEEKGNKDSRNAQGQDKDKICADGPAFDARAVAAVTSGCLADVQVTLALANVTAERPALDDAVVSHPNLADAVTV</sequence>
<reference evidence="2" key="2">
    <citation type="submission" date="2021-12" db="EMBL/GenBank/DDBJ databases">
        <title>Resequencing data analysis of finger millet.</title>
        <authorList>
            <person name="Hatakeyama M."/>
            <person name="Aluri S."/>
            <person name="Balachadran M.T."/>
            <person name="Sivarajan S.R."/>
            <person name="Poveda L."/>
            <person name="Shimizu-Inatsugi R."/>
            <person name="Schlapbach R."/>
            <person name="Sreeman S.M."/>
            <person name="Shimizu K.K."/>
        </authorList>
    </citation>
    <scope>NUCLEOTIDE SEQUENCE</scope>
</reference>
<dbReference type="PANTHER" id="PTHR33170">
    <property type="entry name" value="DUF4283 DOMAIN-CONTAINING PROTEIN-RELATED"/>
    <property type="match status" value="1"/>
</dbReference>
<dbReference type="PANTHER" id="PTHR33170:SF50">
    <property type="entry name" value="DUF4283 DOMAIN-CONTAINING PROTEIN"/>
    <property type="match status" value="1"/>
</dbReference>
<evidence type="ECO:0000256" key="1">
    <source>
        <dbReference type="SAM" id="MobiDB-lite"/>
    </source>
</evidence>
<evidence type="ECO:0000313" key="2">
    <source>
        <dbReference type="EMBL" id="GJN02050.1"/>
    </source>
</evidence>
<reference evidence="2" key="1">
    <citation type="journal article" date="2018" name="DNA Res.">
        <title>Multiple hybrid de novo genome assembly of finger millet, an orphan allotetraploid crop.</title>
        <authorList>
            <person name="Hatakeyama M."/>
            <person name="Aluri S."/>
            <person name="Balachadran M.T."/>
            <person name="Sivarajan S.R."/>
            <person name="Patrignani A."/>
            <person name="Gruter S."/>
            <person name="Poveda L."/>
            <person name="Shimizu-Inatsugi R."/>
            <person name="Baeten J."/>
            <person name="Francoijs K.J."/>
            <person name="Nataraja K.N."/>
            <person name="Reddy Y.A.N."/>
            <person name="Phadnis S."/>
            <person name="Ravikumar R.L."/>
            <person name="Schlapbach R."/>
            <person name="Sreeman S.M."/>
            <person name="Shimizu K.K."/>
        </authorList>
    </citation>
    <scope>NUCLEOTIDE SEQUENCE</scope>
</reference>
<proteinExistence type="predicted"/>
<gene>
    <name evidence="2" type="primary">ga19366</name>
    <name evidence="2" type="ORF">PR202_ga19366</name>
</gene>
<evidence type="ECO:0000313" key="3">
    <source>
        <dbReference type="Proteomes" id="UP001054889"/>
    </source>
</evidence>
<accession>A0AAV5CW92</accession>
<protein>
    <submittedName>
        <fullName evidence="2">Uncharacterized protein</fullName>
    </submittedName>
</protein>
<organism evidence="2 3">
    <name type="scientific">Eleusine coracana subsp. coracana</name>
    <dbReference type="NCBI Taxonomy" id="191504"/>
    <lineage>
        <taxon>Eukaryota</taxon>
        <taxon>Viridiplantae</taxon>
        <taxon>Streptophyta</taxon>
        <taxon>Embryophyta</taxon>
        <taxon>Tracheophyta</taxon>
        <taxon>Spermatophyta</taxon>
        <taxon>Magnoliopsida</taxon>
        <taxon>Liliopsida</taxon>
        <taxon>Poales</taxon>
        <taxon>Poaceae</taxon>
        <taxon>PACMAD clade</taxon>
        <taxon>Chloridoideae</taxon>
        <taxon>Cynodonteae</taxon>
        <taxon>Eleusininae</taxon>
        <taxon>Eleusine</taxon>
    </lineage>
</organism>
<dbReference type="AlphaFoldDB" id="A0AAV5CW92"/>
<feature type="region of interest" description="Disordered" evidence="1">
    <location>
        <begin position="69"/>
        <end position="110"/>
    </location>
</feature>
<dbReference type="Proteomes" id="UP001054889">
    <property type="component" value="Unassembled WGS sequence"/>
</dbReference>
<comment type="caution">
    <text evidence="2">The sequence shown here is derived from an EMBL/GenBank/DDBJ whole genome shotgun (WGS) entry which is preliminary data.</text>
</comment>
<feature type="compositionally biased region" description="Basic and acidic residues" evidence="1">
    <location>
        <begin position="89"/>
        <end position="110"/>
    </location>
</feature>
<keyword evidence="3" id="KW-1185">Reference proteome</keyword>
<name>A0AAV5CW92_ELECO</name>